<dbReference type="EC" id="2.4.1.257" evidence="10"/>
<name>A0ABM1EB96_PRICU</name>
<reference evidence="14 15" key="1">
    <citation type="submission" date="2025-05" db="UniProtKB">
        <authorList>
            <consortium name="RefSeq"/>
        </authorList>
    </citation>
    <scope>IDENTIFICATION</scope>
</reference>
<evidence type="ECO:0000259" key="12">
    <source>
        <dbReference type="Pfam" id="PF13439"/>
    </source>
</evidence>
<comment type="catalytic activity">
    <reaction evidence="9 10">
        <text>an alpha-D-Man-(1-&gt;3)-beta-D-Man-(1-&gt;4)-beta-D-GlcNAc-(1-&gt;4)-alpha-D-GlcNAc-diphospho-di-trans,poly-cis-dolichol + GDP-alpha-D-mannose = an alpha-D-Man-(1-&gt;3)-[alpha-D-Man-(1-&gt;6)]-beta-D-Man-(1-&gt;4)-beta-D-GlcNAc-(1-&gt;4)-alpha-D-GlcNAc-diphospho-di-trans,poly-cis-dolichol + GDP + H(+)</text>
        <dbReference type="Rhea" id="RHEA:29519"/>
        <dbReference type="Rhea" id="RHEA-COMP:19513"/>
        <dbReference type="Rhea" id="RHEA-COMP:19515"/>
        <dbReference type="ChEBI" id="CHEBI:15378"/>
        <dbReference type="ChEBI" id="CHEBI:57527"/>
        <dbReference type="ChEBI" id="CHEBI:58189"/>
        <dbReference type="ChEBI" id="CHEBI:132510"/>
        <dbReference type="ChEBI" id="CHEBI:132511"/>
        <dbReference type="EC" id="2.4.1.257"/>
    </reaction>
    <physiologicalReaction direction="left-to-right" evidence="9 10">
        <dbReference type="Rhea" id="RHEA:29520"/>
    </physiologicalReaction>
</comment>
<evidence type="ECO:0000256" key="9">
    <source>
        <dbReference type="ARBA" id="ARBA00045104"/>
    </source>
</evidence>
<keyword evidence="2 10" id="KW-0328">Glycosyltransferase</keyword>
<dbReference type="Pfam" id="PF13439">
    <property type="entry name" value="Glyco_transf_4"/>
    <property type="match status" value="1"/>
</dbReference>
<comment type="function">
    <text evidence="10">Mannosylates Man(2)GlcNAc(2)-dolichol diphosphate and Man(1)GlcNAc(2)-dolichol diphosphate to form Man(3)GlcNAc(2)-dolichol diphosphate.</text>
</comment>
<sequence length="398" mass="44792">MVRVVFLHPDLGIGGAERLVIDAALALRSRGHDVLVITAHHDPSHCFPETIDGTLSVRAAGDWLPSSLLGSCRALCAYVRMLYIALYLLLLESFDVIFCDQISACIPLLKLFSRRRIVFYCHFPDQLLTRRESFLKRVYRAPLDWLEEWSTGLAHVILVNSMFTANVFKDTFKSLSKVTPQVLYPSLNFSAFDTETELLNDDVLPPGRDIYFLSINRYERKKNLALAIEAFSLLKLRLSDEKWRRTHLVMAGGYDSRVPENREHHDELRHLVASLNLEEHVTFLRSVSDARKRALLRGCACLVYTPSGEHFGIVPVEAMYAGRPVVAVASGGPLETVVDASTGFLRKADAAAFADAMLEFVDDETLGSAMGRRGRELVLRRFSFQAFTEQLDNVVTAR</sequence>
<keyword evidence="7" id="KW-0472">Membrane</keyword>
<feature type="domain" description="Glycosyltransferase subfamily 4-like N-terminal" evidence="12">
    <location>
        <begin position="13"/>
        <end position="173"/>
    </location>
</feature>
<dbReference type="InterPro" id="IPR027054">
    <property type="entry name" value="ALG2"/>
</dbReference>
<evidence type="ECO:0000256" key="4">
    <source>
        <dbReference type="ARBA" id="ARBA00022692"/>
    </source>
</evidence>
<evidence type="ECO:0000313" key="13">
    <source>
        <dbReference type="Proteomes" id="UP000695022"/>
    </source>
</evidence>
<dbReference type="Proteomes" id="UP000695022">
    <property type="component" value="Unplaced"/>
</dbReference>
<keyword evidence="6" id="KW-1133">Transmembrane helix</keyword>
<evidence type="ECO:0000256" key="5">
    <source>
        <dbReference type="ARBA" id="ARBA00022824"/>
    </source>
</evidence>
<evidence type="ECO:0000256" key="8">
    <source>
        <dbReference type="ARBA" id="ARBA00045103"/>
    </source>
</evidence>
<dbReference type="Pfam" id="PF00534">
    <property type="entry name" value="Glycos_transf_1"/>
    <property type="match status" value="1"/>
</dbReference>
<comment type="subcellular location">
    <subcellularLocation>
        <location evidence="10">Endoplasmic reticulum membrane</location>
        <topology evidence="10">Single-pass membrane protein</topology>
    </subcellularLocation>
</comment>
<evidence type="ECO:0000256" key="10">
    <source>
        <dbReference type="RuleBase" id="RU367136"/>
    </source>
</evidence>
<keyword evidence="4" id="KW-0812">Transmembrane</keyword>
<evidence type="ECO:0000256" key="1">
    <source>
        <dbReference type="ARBA" id="ARBA00004922"/>
    </source>
</evidence>
<dbReference type="Gene3D" id="3.40.50.2000">
    <property type="entry name" value="Glycogen Phosphorylase B"/>
    <property type="match status" value="2"/>
</dbReference>
<dbReference type="CDD" id="cd03805">
    <property type="entry name" value="GT4_ALG2-like"/>
    <property type="match status" value="1"/>
</dbReference>
<feature type="domain" description="Glycosyl transferase family 1" evidence="11">
    <location>
        <begin position="204"/>
        <end position="376"/>
    </location>
</feature>
<evidence type="ECO:0000313" key="15">
    <source>
        <dbReference type="RefSeq" id="XP_014669468.1"/>
    </source>
</evidence>
<comment type="catalytic activity">
    <reaction evidence="8 10">
        <text>a beta-D-Man-(1-&gt;4)-beta-D-GlcNAc-(1-&gt;4)-alpha-D-GlcNAc-diphospho-di-trans,poly-cis-dolichol + GDP-alpha-D-mannose = an alpha-D-Man-(1-&gt;3)-beta-D-Man-(1-&gt;4)-beta-D-GlcNAc-(1-&gt;4)-alpha-D-GlcNAc-diphospho-di-trans,poly-cis-dolichol + GDP + H(+)</text>
        <dbReference type="Rhea" id="RHEA:29515"/>
        <dbReference type="Rhea" id="RHEA-COMP:19511"/>
        <dbReference type="Rhea" id="RHEA-COMP:19513"/>
        <dbReference type="ChEBI" id="CHEBI:15378"/>
        <dbReference type="ChEBI" id="CHEBI:57527"/>
        <dbReference type="ChEBI" id="CHEBI:58189"/>
        <dbReference type="ChEBI" id="CHEBI:58472"/>
        <dbReference type="ChEBI" id="CHEBI:132510"/>
        <dbReference type="EC" id="2.4.1.132"/>
    </reaction>
    <physiologicalReaction direction="left-to-right" evidence="8 10">
        <dbReference type="Rhea" id="RHEA:29516"/>
    </physiologicalReaction>
</comment>
<dbReference type="PANTHER" id="PTHR45918">
    <property type="entry name" value="ALPHA-1,3/1,6-MANNOSYLTRANSFERASE ALG2"/>
    <property type="match status" value="1"/>
</dbReference>
<keyword evidence="13" id="KW-1185">Reference proteome</keyword>
<dbReference type="EC" id="2.4.1.132" evidence="10"/>
<dbReference type="PANTHER" id="PTHR45918:SF1">
    <property type="entry name" value="ALPHA-1,3_1,6-MANNOSYLTRANSFERASE ALG2"/>
    <property type="match status" value="1"/>
</dbReference>
<accession>A0ABM1EB96</accession>
<gene>
    <name evidence="14 15" type="primary">LOC106810586</name>
</gene>
<dbReference type="GeneID" id="106810586"/>
<evidence type="ECO:0000259" key="11">
    <source>
        <dbReference type="Pfam" id="PF00534"/>
    </source>
</evidence>
<evidence type="ECO:0000256" key="6">
    <source>
        <dbReference type="ARBA" id="ARBA00022989"/>
    </source>
</evidence>
<evidence type="ECO:0000256" key="2">
    <source>
        <dbReference type="ARBA" id="ARBA00022676"/>
    </source>
</evidence>
<evidence type="ECO:0000256" key="7">
    <source>
        <dbReference type="ARBA" id="ARBA00023136"/>
    </source>
</evidence>
<evidence type="ECO:0000256" key="3">
    <source>
        <dbReference type="ARBA" id="ARBA00022679"/>
    </source>
</evidence>
<dbReference type="RefSeq" id="XP_014669468.1">
    <property type="nucleotide sequence ID" value="XM_014813982.1"/>
</dbReference>
<keyword evidence="5" id="KW-0256">Endoplasmic reticulum</keyword>
<dbReference type="InterPro" id="IPR001296">
    <property type="entry name" value="Glyco_trans_1"/>
</dbReference>
<dbReference type="RefSeq" id="XP_014669467.1">
    <property type="nucleotide sequence ID" value="XM_014813981.1"/>
</dbReference>
<comment type="pathway">
    <text evidence="1 10">Protein modification; protein glycosylation.</text>
</comment>
<dbReference type="InterPro" id="IPR028098">
    <property type="entry name" value="Glyco_trans_4-like_N"/>
</dbReference>
<protein>
    <recommendedName>
        <fullName evidence="10">Alpha-1,3/1,6-mannosyltransferase ALG2</fullName>
        <ecNumber evidence="10">2.4.1.132</ecNumber>
        <ecNumber evidence="10">2.4.1.257</ecNumber>
    </recommendedName>
    <alternativeName>
        <fullName evidence="10">GDP-Man:Man(1)GlcNAc(2)-PP-Dol alpha-1,3-mannosyltransferase</fullName>
    </alternativeName>
</protein>
<evidence type="ECO:0000313" key="14">
    <source>
        <dbReference type="RefSeq" id="XP_014669467.1"/>
    </source>
</evidence>
<organism evidence="13 14">
    <name type="scientific">Priapulus caudatus</name>
    <name type="common">Priapulid worm</name>
    <dbReference type="NCBI Taxonomy" id="37621"/>
    <lineage>
        <taxon>Eukaryota</taxon>
        <taxon>Metazoa</taxon>
        <taxon>Ecdysozoa</taxon>
        <taxon>Scalidophora</taxon>
        <taxon>Priapulida</taxon>
        <taxon>Priapulimorpha</taxon>
        <taxon>Priapulimorphida</taxon>
        <taxon>Priapulidae</taxon>
        <taxon>Priapulus</taxon>
    </lineage>
</organism>
<keyword evidence="3 10" id="KW-0808">Transferase</keyword>
<dbReference type="SUPFAM" id="SSF53756">
    <property type="entry name" value="UDP-Glycosyltransferase/glycogen phosphorylase"/>
    <property type="match status" value="1"/>
</dbReference>
<comment type="similarity">
    <text evidence="10">Belongs to the glycosyltransferase group 1 family.</text>
</comment>
<proteinExistence type="inferred from homology"/>